<evidence type="ECO:0000256" key="9">
    <source>
        <dbReference type="SAM" id="Phobius"/>
    </source>
</evidence>
<keyword evidence="5" id="KW-0547">Nucleotide-binding</keyword>
<dbReference type="Gene3D" id="3.30.565.10">
    <property type="entry name" value="Histidine kinase-like ATPase, C-terminal domain"/>
    <property type="match status" value="1"/>
</dbReference>
<dbReference type="InterPro" id="IPR050482">
    <property type="entry name" value="Sensor_HK_TwoCompSys"/>
</dbReference>
<evidence type="ECO:0000256" key="6">
    <source>
        <dbReference type="ARBA" id="ARBA00022777"/>
    </source>
</evidence>
<evidence type="ECO:0000313" key="11">
    <source>
        <dbReference type="EMBL" id="GIG83805.1"/>
    </source>
</evidence>
<accession>A0A8J3PZ86</accession>
<dbReference type="GO" id="GO:0000155">
    <property type="term" value="F:phosphorelay sensor kinase activity"/>
    <property type="evidence" value="ECO:0007669"/>
    <property type="project" value="InterPro"/>
</dbReference>
<feature type="transmembrane region" description="Helical" evidence="9">
    <location>
        <begin position="65"/>
        <end position="88"/>
    </location>
</feature>
<evidence type="ECO:0000256" key="8">
    <source>
        <dbReference type="ARBA" id="ARBA00023012"/>
    </source>
</evidence>
<feature type="transmembrane region" description="Helical" evidence="9">
    <location>
        <begin position="215"/>
        <end position="235"/>
    </location>
</feature>
<dbReference type="Pfam" id="PF02518">
    <property type="entry name" value="HATPase_c"/>
    <property type="match status" value="1"/>
</dbReference>
<dbReference type="EMBL" id="BONV01000043">
    <property type="protein sequence ID" value="GIG83805.1"/>
    <property type="molecule type" value="Genomic_DNA"/>
</dbReference>
<evidence type="ECO:0000259" key="10">
    <source>
        <dbReference type="SMART" id="SM00387"/>
    </source>
</evidence>
<name>A0A8J3PZ86_9ACTN</name>
<feature type="domain" description="Histidine kinase/HSP90-like ATPase" evidence="10">
    <location>
        <begin position="565"/>
        <end position="658"/>
    </location>
</feature>
<dbReference type="EC" id="2.7.13.3" evidence="2"/>
<feature type="transmembrane region" description="Helical" evidence="9">
    <location>
        <begin position="176"/>
        <end position="203"/>
    </location>
</feature>
<dbReference type="InterPro" id="IPR036890">
    <property type="entry name" value="HATPase_C_sf"/>
</dbReference>
<dbReference type="PANTHER" id="PTHR24421">
    <property type="entry name" value="NITRATE/NITRITE SENSOR PROTEIN NARX-RELATED"/>
    <property type="match status" value="1"/>
</dbReference>
<keyword evidence="7" id="KW-0067">ATP-binding</keyword>
<comment type="caution">
    <text evidence="11">The sequence shown here is derived from an EMBL/GenBank/DDBJ whole genome shotgun (WGS) entry which is preliminary data.</text>
</comment>
<dbReference type="SUPFAM" id="SSF55874">
    <property type="entry name" value="ATPase domain of HSP90 chaperone/DNA topoisomerase II/histidine kinase"/>
    <property type="match status" value="1"/>
</dbReference>
<dbReference type="Gene3D" id="1.20.5.1930">
    <property type="match status" value="1"/>
</dbReference>
<evidence type="ECO:0000256" key="7">
    <source>
        <dbReference type="ARBA" id="ARBA00022840"/>
    </source>
</evidence>
<keyword evidence="8" id="KW-0902">Two-component regulatory system</keyword>
<evidence type="ECO:0000256" key="5">
    <source>
        <dbReference type="ARBA" id="ARBA00022741"/>
    </source>
</evidence>
<evidence type="ECO:0000256" key="3">
    <source>
        <dbReference type="ARBA" id="ARBA00022553"/>
    </source>
</evidence>
<feature type="transmembrane region" description="Helical" evidence="9">
    <location>
        <begin position="303"/>
        <end position="325"/>
    </location>
</feature>
<dbReference type="PANTHER" id="PTHR24421:SF10">
    <property type="entry name" value="NITRATE_NITRITE SENSOR PROTEIN NARQ"/>
    <property type="match status" value="1"/>
</dbReference>
<keyword evidence="9" id="KW-0472">Membrane</keyword>
<feature type="transmembrane region" description="Helical" evidence="9">
    <location>
        <begin position="139"/>
        <end position="156"/>
    </location>
</feature>
<gene>
    <name evidence="11" type="ORF">Pka01_69320</name>
</gene>
<evidence type="ECO:0000256" key="4">
    <source>
        <dbReference type="ARBA" id="ARBA00022679"/>
    </source>
</evidence>
<keyword evidence="9" id="KW-0812">Transmembrane</keyword>
<keyword evidence="4" id="KW-0808">Transferase</keyword>
<keyword evidence="3" id="KW-0597">Phosphoprotein</keyword>
<comment type="catalytic activity">
    <reaction evidence="1">
        <text>ATP + protein L-histidine = ADP + protein N-phospho-L-histidine.</text>
        <dbReference type="EC" id="2.7.13.3"/>
    </reaction>
</comment>
<dbReference type="GO" id="GO:0046983">
    <property type="term" value="F:protein dimerization activity"/>
    <property type="evidence" value="ECO:0007669"/>
    <property type="project" value="InterPro"/>
</dbReference>
<sequence>MIRRRAALAALVAQSGLLVWLSLCLWVLPGGDILRDRTTVGLYAVALGLLGGTGIVLARRRRHPLAPMLIATGIGGAAYYAVTASVTLGHHRHLGPFRPFLFWLPTWLWLTIPVGVVALMLRFPDGTALGPWWRRGERVLATLAVCLALLVAFLPGGDGTVGGEPNPFGMSALQPLLPLITPLFALLQAAFLFGAVALVLRYIHSGQVERQQIRWVAAAAGVIAPVTAATALLGTAWIAEALALVLLPGAIAVAVLRYRLWDLGLVLRRTLLYTVLTAILLTAYIGLVLGLDAALPGSDLLPEVLVTALIAVVALPLRTILQAALDRMLFGDRRDPHQVVRTLGRLLESTREPLLARVVVELAESLRLPYVAVELPDGSVAAAVGTPVTGADGARILLQVSGETAGNLIAARRHPDEPLSPADHRLLSDLAGHLGVVVHAAGLDSALRRSHERLTLIRTEERGRLQRDLHDGLGPLLGAAGMRIAAARNLLVRPRVDRAEEVLAAAAADLEEALTEVQRIVADLRPTALADRGLVAALRDQIDGWAGRLAVTLDAPDRLPAMDPAIETAAHRIVMEALRNAERHSGGSTAQVRIAVHGGELTMEISDDGAGPATGPVRPGAVGLRSMHERAEALGGVLQIEPGPGSGMLVRCVLPGVRE</sequence>
<feature type="transmembrane region" description="Helical" evidence="9">
    <location>
        <begin position="40"/>
        <end position="58"/>
    </location>
</feature>
<organism evidence="11 12">
    <name type="scientific">Planotetraspora kaengkrachanensis</name>
    <dbReference type="NCBI Taxonomy" id="575193"/>
    <lineage>
        <taxon>Bacteria</taxon>
        <taxon>Bacillati</taxon>
        <taxon>Actinomycetota</taxon>
        <taxon>Actinomycetes</taxon>
        <taxon>Streptosporangiales</taxon>
        <taxon>Streptosporangiaceae</taxon>
        <taxon>Planotetraspora</taxon>
    </lineage>
</organism>
<feature type="transmembrane region" description="Helical" evidence="9">
    <location>
        <begin position="270"/>
        <end position="291"/>
    </location>
</feature>
<protein>
    <recommendedName>
        <fullName evidence="2">histidine kinase</fullName>
        <ecNumber evidence="2">2.7.13.3</ecNumber>
    </recommendedName>
</protein>
<proteinExistence type="predicted"/>
<dbReference type="SMART" id="SM00387">
    <property type="entry name" value="HATPase_c"/>
    <property type="match status" value="1"/>
</dbReference>
<dbReference type="AlphaFoldDB" id="A0A8J3PZ86"/>
<dbReference type="RefSeq" id="WP_203887092.1">
    <property type="nucleotide sequence ID" value="NZ_BAABHH010000005.1"/>
</dbReference>
<dbReference type="CDD" id="cd16917">
    <property type="entry name" value="HATPase_UhpB-NarQ-NarX-like"/>
    <property type="match status" value="1"/>
</dbReference>
<feature type="transmembrane region" description="Helical" evidence="9">
    <location>
        <begin position="100"/>
        <end position="119"/>
    </location>
</feature>
<dbReference type="Pfam" id="PF07730">
    <property type="entry name" value="HisKA_3"/>
    <property type="match status" value="1"/>
</dbReference>
<dbReference type="GO" id="GO:0016020">
    <property type="term" value="C:membrane"/>
    <property type="evidence" value="ECO:0007669"/>
    <property type="project" value="InterPro"/>
</dbReference>
<evidence type="ECO:0000313" key="12">
    <source>
        <dbReference type="Proteomes" id="UP000630097"/>
    </source>
</evidence>
<evidence type="ECO:0000256" key="1">
    <source>
        <dbReference type="ARBA" id="ARBA00000085"/>
    </source>
</evidence>
<reference evidence="11 12" key="1">
    <citation type="submission" date="2021-01" db="EMBL/GenBank/DDBJ databases">
        <title>Whole genome shotgun sequence of Planotetraspora kaengkrachanensis NBRC 104272.</title>
        <authorList>
            <person name="Komaki H."/>
            <person name="Tamura T."/>
        </authorList>
    </citation>
    <scope>NUCLEOTIDE SEQUENCE [LARGE SCALE GENOMIC DNA]</scope>
    <source>
        <strain evidence="11 12">NBRC 104272</strain>
    </source>
</reference>
<keyword evidence="9" id="KW-1133">Transmembrane helix</keyword>
<dbReference type="InterPro" id="IPR011712">
    <property type="entry name" value="Sig_transdc_His_kin_sub3_dim/P"/>
</dbReference>
<dbReference type="Proteomes" id="UP000630097">
    <property type="component" value="Unassembled WGS sequence"/>
</dbReference>
<feature type="transmembrane region" description="Helical" evidence="9">
    <location>
        <begin position="241"/>
        <end position="258"/>
    </location>
</feature>
<keyword evidence="12" id="KW-1185">Reference proteome</keyword>
<keyword evidence="6" id="KW-0418">Kinase</keyword>
<evidence type="ECO:0000256" key="2">
    <source>
        <dbReference type="ARBA" id="ARBA00012438"/>
    </source>
</evidence>
<dbReference type="InterPro" id="IPR003594">
    <property type="entry name" value="HATPase_dom"/>
</dbReference>
<dbReference type="GO" id="GO:0005524">
    <property type="term" value="F:ATP binding"/>
    <property type="evidence" value="ECO:0007669"/>
    <property type="project" value="UniProtKB-KW"/>
</dbReference>